<evidence type="ECO:0000256" key="3">
    <source>
        <dbReference type="ARBA" id="ARBA00023027"/>
    </source>
</evidence>
<dbReference type="SUPFAM" id="SSF51735">
    <property type="entry name" value="NAD(P)-binding Rossmann-fold domains"/>
    <property type="match status" value="1"/>
</dbReference>
<dbReference type="InterPro" id="IPR036291">
    <property type="entry name" value="NAD(P)-bd_dom_sf"/>
</dbReference>
<dbReference type="Pfam" id="PF03721">
    <property type="entry name" value="UDPG_MGDP_dh_N"/>
    <property type="match status" value="1"/>
</dbReference>
<keyword evidence="3" id="KW-0520">NAD</keyword>
<keyword evidence="2" id="KW-0560">Oxidoreductase</keyword>
<dbReference type="InterPro" id="IPR001732">
    <property type="entry name" value="UDP-Glc/GDP-Man_DH_N"/>
</dbReference>
<evidence type="ECO:0000259" key="5">
    <source>
        <dbReference type="SMART" id="SM00984"/>
    </source>
</evidence>
<dbReference type="NCBIfam" id="TIGR03026">
    <property type="entry name" value="NDP-sugDHase"/>
    <property type="match status" value="1"/>
</dbReference>
<protein>
    <submittedName>
        <fullName evidence="6">Nucleotide sugar dehydrogenase</fullName>
    </submittedName>
</protein>
<accession>A0ABT5JQC0</accession>
<organism evidence="6 7">
    <name type="scientific">Erythrobacter fulvus</name>
    <dbReference type="NCBI Taxonomy" id="2987523"/>
    <lineage>
        <taxon>Bacteria</taxon>
        <taxon>Pseudomonadati</taxon>
        <taxon>Pseudomonadota</taxon>
        <taxon>Alphaproteobacteria</taxon>
        <taxon>Sphingomonadales</taxon>
        <taxon>Erythrobacteraceae</taxon>
        <taxon>Erythrobacter/Porphyrobacter group</taxon>
        <taxon>Erythrobacter</taxon>
    </lineage>
</organism>
<comment type="similarity">
    <text evidence="1 4">Belongs to the UDP-glucose/GDP-mannose dehydrogenase family.</text>
</comment>
<dbReference type="Pfam" id="PF00984">
    <property type="entry name" value="UDPG_MGDP_dh"/>
    <property type="match status" value="1"/>
</dbReference>
<evidence type="ECO:0000313" key="7">
    <source>
        <dbReference type="Proteomes" id="UP001216558"/>
    </source>
</evidence>
<dbReference type="InterPro" id="IPR014027">
    <property type="entry name" value="UDP-Glc/GDP-Man_DH_C"/>
</dbReference>
<dbReference type="SUPFAM" id="SSF52413">
    <property type="entry name" value="UDP-glucose/GDP-mannose dehydrogenase C-terminal domain"/>
    <property type="match status" value="1"/>
</dbReference>
<dbReference type="InterPro" id="IPR008927">
    <property type="entry name" value="6-PGluconate_DH-like_C_sf"/>
</dbReference>
<comment type="caution">
    <text evidence="6">The sequence shown here is derived from an EMBL/GenBank/DDBJ whole genome shotgun (WGS) entry which is preliminary data.</text>
</comment>
<reference evidence="6 7" key="1">
    <citation type="submission" date="2022-10" db="EMBL/GenBank/DDBJ databases">
        <title>Erythrobacter sp. sf7 Genome sequencing.</title>
        <authorList>
            <person name="Park S."/>
        </authorList>
    </citation>
    <scope>NUCLEOTIDE SEQUENCE [LARGE SCALE GENOMIC DNA]</scope>
    <source>
        <strain evidence="7">sf7</strain>
    </source>
</reference>
<dbReference type="PANTHER" id="PTHR43491:SF2">
    <property type="entry name" value="UDP-N-ACETYL-D-MANNOSAMINE DEHYDROGENASE"/>
    <property type="match status" value="1"/>
</dbReference>
<evidence type="ECO:0000256" key="1">
    <source>
        <dbReference type="ARBA" id="ARBA00006601"/>
    </source>
</evidence>
<dbReference type="EMBL" id="JAQQXQ010000002">
    <property type="protein sequence ID" value="MDC8753762.1"/>
    <property type="molecule type" value="Genomic_DNA"/>
</dbReference>
<dbReference type="PANTHER" id="PTHR43491">
    <property type="entry name" value="UDP-N-ACETYL-D-MANNOSAMINE DEHYDROGENASE"/>
    <property type="match status" value="1"/>
</dbReference>
<evidence type="ECO:0000313" key="6">
    <source>
        <dbReference type="EMBL" id="MDC8753762.1"/>
    </source>
</evidence>
<dbReference type="Gene3D" id="3.40.50.720">
    <property type="entry name" value="NAD(P)-binding Rossmann-like Domain"/>
    <property type="match status" value="2"/>
</dbReference>
<sequence length="425" mass="45223">MDAKIAVVGLGYVGLPVAVALAERLGNVVGFDISAARVASLRAGHDATREIKDARLTSCGLEVSDDPAVLEGAETIIVTVPTPITDERRPDLTPLQRACETIGPRLSKGALVVFESTVFPGVTEDICGPWLAQHSGLEQGRDFALGYSPERINPGDHVHRLETITKIIAADSPAALARMHAVYGKIVDAGLHEAPSIKVAEAAKVIENTQRDLNIALMNEIALIFDRMGIATRDVLAAAGTKWNFLPFTPGLVGGHCIGVDPFYLTAAAEKLGYRPEVILAGRRINDAMGQAIAQKLVKLLIANGVSPCRAQVGVMGLTFKQDVPDIRNSKVPDILAELREYGIDALVSDPLADPAAAAHEYGIALSPPEELVQLDALVLAVNHASYVADPGDLVARMREGGVLIDVKSAIDRKALPDDLVYWSL</sequence>
<dbReference type="InterPro" id="IPR036220">
    <property type="entry name" value="UDP-Glc/GDP-Man_DH_C_sf"/>
</dbReference>
<dbReference type="PIRSF" id="PIRSF000124">
    <property type="entry name" value="UDPglc_GDPman_dh"/>
    <property type="match status" value="1"/>
</dbReference>
<dbReference type="InterPro" id="IPR028359">
    <property type="entry name" value="UDP_ManNAc/GlcNAc_DH"/>
</dbReference>
<dbReference type="SMART" id="SM00984">
    <property type="entry name" value="UDPG_MGDP_dh_C"/>
    <property type="match status" value="1"/>
</dbReference>
<evidence type="ECO:0000256" key="4">
    <source>
        <dbReference type="PIRNR" id="PIRNR000124"/>
    </source>
</evidence>
<dbReference type="RefSeq" id="WP_273676351.1">
    <property type="nucleotide sequence ID" value="NZ_JAQQXQ010000002.1"/>
</dbReference>
<dbReference type="Proteomes" id="UP001216558">
    <property type="component" value="Unassembled WGS sequence"/>
</dbReference>
<dbReference type="InterPro" id="IPR014026">
    <property type="entry name" value="UDP-Glc/GDP-Man_DH_dimer"/>
</dbReference>
<evidence type="ECO:0000256" key="2">
    <source>
        <dbReference type="ARBA" id="ARBA00023002"/>
    </source>
</evidence>
<dbReference type="PIRSF" id="PIRSF500136">
    <property type="entry name" value="UDP_ManNAc_DH"/>
    <property type="match status" value="1"/>
</dbReference>
<feature type="domain" description="UDP-glucose/GDP-mannose dehydrogenase C-terminal" evidence="5">
    <location>
        <begin position="314"/>
        <end position="413"/>
    </location>
</feature>
<name>A0ABT5JQC0_9SPHN</name>
<gene>
    <name evidence="6" type="ORF">OIK40_03800</name>
</gene>
<proteinExistence type="inferred from homology"/>
<dbReference type="SUPFAM" id="SSF48179">
    <property type="entry name" value="6-phosphogluconate dehydrogenase C-terminal domain-like"/>
    <property type="match status" value="1"/>
</dbReference>
<dbReference type="InterPro" id="IPR017476">
    <property type="entry name" value="UDP-Glc/GDP-Man"/>
</dbReference>
<keyword evidence="7" id="KW-1185">Reference proteome</keyword>
<dbReference type="Pfam" id="PF03720">
    <property type="entry name" value="UDPG_MGDP_dh_C"/>
    <property type="match status" value="1"/>
</dbReference>